<proteinExistence type="predicted"/>
<feature type="domain" description="Heterokaryon incompatibility" evidence="1">
    <location>
        <begin position="30"/>
        <end position="119"/>
    </location>
</feature>
<dbReference type="GeneID" id="54455296"/>
<protein>
    <submittedName>
        <fullName evidence="2 4">HET-domain-containing protein</fullName>
    </submittedName>
</protein>
<evidence type="ECO:0000313" key="2">
    <source>
        <dbReference type="EMBL" id="KAF2805673.1"/>
    </source>
</evidence>
<reference evidence="2 4" key="1">
    <citation type="journal article" date="2020" name="Stud. Mycol.">
        <title>101 Dothideomycetes genomes: a test case for predicting lifestyles and emergence of pathogens.</title>
        <authorList>
            <person name="Haridas S."/>
            <person name="Albert R."/>
            <person name="Binder M."/>
            <person name="Bloem J."/>
            <person name="Labutti K."/>
            <person name="Salamov A."/>
            <person name="Andreopoulos B."/>
            <person name="Baker S."/>
            <person name="Barry K."/>
            <person name="Bills G."/>
            <person name="Bluhm B."/>
            <person name="Cannon C."/>
            <person name="Castanera R."/>
            <person name="Culley D."/>
            <person name="Daum C."/>
            <person name="Ezra D."/>
            <person name="Gonzalez J."/>
            <person name="Henrissat B."/>
            <person name="Kuo A."/>
            <person name="Liang C."/>
            <person name="Lipzen A."/>
            <person name="Lutzoni F."/>
            <person name="Magnuson J."/>
            <person name="Mondo S."/>
            <person name="Nolan M."/>
            <person name="Ohm R."/>
            <person name="Pangilinan J."/>
            <person name="Park H.-J."/>
            <person name="Ramirez L."/>
            <person name="Alfaro M."/>
            <person name="Sun H."/>
            <person name="Tritt A."/>
            <person name="Yoshinaga Y."/>
            <person name="Zwiers L.-H."/>
            <person name="Turgeon B."/>
            <person name="Goodwin S."/>
            <person name="Spatafora J."/>
            <person name="Crous P."/>
            <person name="Grigoriev I."/>
        </authorList>
    </citation>
    <scope>NUCLEOTIDE SEQUENCE</scope>
    <source>
        <strain evidence="2 4">CBS 304.34</strain>
    </source>
</reference>
<organism evidence="2">
    <name type="scientific">Mytilinidion resinicola</name>
    <dbReference type="NCBI Taxonomy" id="574789"/>
    <lineage>
        <taxon>Eukaryota</taxon>
        <taxon>Fungi</taxon>
        <taxon>Dikarya</taxon>
        <taxon>Ascomycota</taxon>
        <taxon>Pezizomycotina</taxon>
        <taxon>Dothideomycetes</taxon>
        <taxon>Pleosporomycetidae</taxon>
        <taxon>Mytilinidiales</taxon>
        <taxon>Mytilinidiaceae</taxon>
        <taxon>Mytilinidion</taxon>
    </lineage>
</organism>
<reference evidence="4" key="2">
    <citation type="submission" date="2020-04" db="EMBL/GenBank/DDBJ databases">
        <authorList>
            <consortium name="NCBI Genome Project"/>
        </authorList>
    </citation>
    <scope>NUCLEOTIDE SEQUENCE</scope>
    <source>
        <strain evidence="4">CBS 304.34</strain>
    </source>
</reference>
<evidence type="ECO:0000313" key="3">
    <source>
        <dbReference type="Proteomes" id="UP000504636"/>
    </source>
</evidence>
<dbReference type="Proteomes" id="UP000504636">
    <property type="component" value="Unplaced"/>
</dbReference>
<feature type="non-terminal residue" evidence="2">
    <location>
        <position position="1"/>
    </location>
</feature>
<feature type="non-terminal residue" evidence="2">
    <location>
        <position position="267"/>
    </location>
</feature>
<dbReference type="OrthoDB" id="20872at2759"/>
<gene>
    <name evidence="2 4" type="ORF">BDZ99DRAFT_343493</name>
</gene>
<evidence type="ECO:0000313" key="4">
    <source>
        <dbReference type="RefSeq" id="XP_033572637.1"/>
    </source>
</evidence>
<reference evidence="4" key="3">
    <citation type="submission" date="2025-04" db="UniProtKB">
        <authorList>
            <consortium name="RefSeq"/>
        </authorList>
    </citation>
    <scope>IDENTIFICATION</scope>
    <source>
        <strain evidence="4">CBS 304.34</strain>
    </source>
</reference>
<accession>A0A6A6YAZ9</accession>
<dbReference type="PANTHER" id="PTHR10622:SF10">
    <property type="entry name" value="HET DOMAIN-CONTAINING PROTEIN"/>
    <property type="match status" value="1"/>
</dbReference>
<dbReference type="AlphaFoldDB" id="A0A6A6YAZ9"/>
<dbReference type="PANTHER" id="PTHR10622">
    <property type="entry name" value="HET DOMAIN-CONTAINING PROTEIN"/>
    <property type="match status" value="1"/>
</dbReference>
<dbReference type="EMBL" id="MU003709">
    <property type="protein sequence ID" value="KAF2805673.1"/>
    <property type="molecule type" value="Genomic_DNA"/>
</dbReference>
<dbReference type="Pfam" id="PF06985">
    <property type="entry name" value="HET"/>
    <property type="match status" value="1"/>
</dbReference>
<name>A0A6A6YAZ9_9PEZI</name>
<dbReference type="RefSeq" id="XP_033572637.1">
    <property type="nucleotide sequence ID" value="XM_033714403.1"/>
</dbReference>
<keyword evidence="3" id="KW-1185">Reference proteome</keyword>
<evidence type="ECO:0000259" key="1">
    <source>
        <dbReference type="Pfam" id="PF06985"/>
    </source>
</evidence>
<sequence>VSTSSLAMRLLNVDTLRLEFFHSADEAPPYAILSHRWEDDEPASIRSHPHLRRALSKEIGWYKVEGACWAMKHLDMTYVWIDTLCIDKSSSAELSESINSMFSWYQKATLCFAYLSDLEPGIDQPSQDALWKYRPGKSLFEDSQWFKRGWTLQELIAPTEVWFFDRYWGYVGSRSSLAERIAQITNISSLVLTDPSHARLWSTSVAARLSWAAKRTTTRLEDRAYSLCGLFGVNMSTIYGEGEATAFFRLQTEIFQANPDHTIFAWD</sequence>
<dbReference type="InterPro" id="IPR010730">
    <property type="entry name" value="HET"/>
</dbReference>